<dbReference type="Proteomes" id="UP000663175">
    <property type="component" value="Segment"/>
</dbReference>
<proteinExistence type="predicted"/>
<gene>
    <name evidence="1" type="ORF">CPT_Sycamore_049</name>
</gene>
<evidence type="ECO:0000313" key="1">
    <source>
        <dbReference type="EMBL" id="QPB09589.1"/>
    </source>
</evidence>
<organism evidence="1 2">
    <name type="scientific">Streptomyces phage Sycamore</name>
    <dbReference type="NCBI Taxonomy" id="2767589"/>
    <lineage>
        <taxon>Viruses</taxon>
        <taxon>Duplodnaviria</taxon>
        <taxon>Heunggongvirae</taxon>
        <taxon>Uroviricota</taxon>
        <taxon>Caudoviricetes</taxon>
        <taxon>Colingsworthviridae</taxon>
        <taxon>Sycamorevirus</taxon>
        <taxon>Sycamorevirus sycamore</taxon>
    </lineage>
</organism>
<sequence length="88" mass="10000">MCYAHPMKRDYYRTNANLPARSDRFHIETRRVKDLRIKVTMWEAKGDSTGGPLDKTTATFGDISEVFALLDEVGAALEADGWERHLDA</sequence>
<protein>
    <submittedName>
        <fullName evidence="1">Uncharacterized protein</fullName>
    </submittedName>
</protein>
<accession>A0A873WDP9</accession>
<reference evidence="1" key="1">
    <citation type="submission" date="2020-07" db="EMBL/GenBank/DDBJ databases">
        <title>Complete genome sequence of Streptomyces phage Sycamore.</title>
        <authorList>
            <person name="Zhang X.-H."/>
            <person name="Rivera M."/>
            <person name="Marquez A."/>
            <person name="Clark J.D."/>
            <person name="Hernandez I."/>
            <person name="Liu M."/>
            <person name="Burrowes B.H."/>
        </authorList>
    </citation>
    <scope>NUCLEOTIDE SEQUENCE</scope>
</reference>
<name>A0A873WDP9_9CAUD</name>
<keyword evidence="2" id="KW-1185">Reference proteome</keyword>
<dbReference type="EMBL" id="MT701593">
    <property type="protein sequence ID" value="QPB09589.1"/>
    <property type="molecule type" value="Genomic_DNA"/>
</dbReference>
<evidence type="ECO:0000313" key="2">
    <source>
        <dbReference type="Proteomes" id="UP000663175"/>
    </source>
</evidence>